<dbReference type="Gene3D" id="2.60.120.10">
    <property type="entry name" value="Jelly Rolls"/>
    <property type="match status" value="1"/>
</dbReference>
<dbReference type="InterPro" id="IPR018490">
    <property type="entry name" value="cNMP-bd_dom_sf"/>
</dbReference>
<dbReference type="AlphaFoldDB" id="A0A7X0J2C3"/>
<proteinExistence type="predicted"/>
<evidence type="ECO:0000313" key="1">
    <source>
        <dbReference type="EMBL" id="MBB6499147.1"/>
    </source>
</evidence>
<sequence length="165" mass="19710">MSEESFKKGTKILYQREVQKRAWFIIKGSAREFKEDQNNHPQEQTTWFWFDGDLIYTVPGFFSQDPVLSSVELLEDSQLVYLKIEDYVHLKNGTALLFDKIRDHYESLRQQYYISKSHLSGKEKYLQLFKVHPELFNYAKQKDIAYFLGLSPNSLSRLRRTIDRE</sequence>
<dbReference type="EMBL" id="JACHCC010000003">
    <property type="protein sequence ID" value="MBB6499147.1"/>
    <property type="molecule type" value="Genomic_DNA"/>
</dbReference>
<organism evidence="1 2">
    <name type="scientific">Pedobacter cryoconitis</name>
    <dbReference type="NCBI Taxonomy" id="188932"/>
    <lineage>
        <taxon>Bacteria</taxon>
        <taxon>Pseudomonadati</taxon>
        <taxon>Bacteroidota</taxon>
        <taxon>Sphingobacteriia</taxon>
        <taxon>Sphingobacteriales</taxon>
        <taxon>Sphingobacteriaceae</taxon>
        <taxon>Pedobacter</taxon>
    </lineage>
</organism>
<gene>
    <name evidence="1" type="ORF">HDF25_001288</name>
</gene>
<name>A0A7X0J2C3_9SPHI</name>
<dbReference type="InterPro" id="IPR014710">
    <property type="entry name" value="RmlC-like_jellyroll"/>
</dbReference>
<dbReference type="RefSeq" id="WP_184623890.1">
    <property type="nucleotide sequence ID" value="NZ_JACHCC010000003.1"/>
</dbReference>
<evidence type="ECO:0000313" key="2">
    <source>
        <dbReference type="Proteomes" id="UP000521017"/>
    </source>
</evidence>
<dbReference type="CDD" id="cd00038">
    <property type="entry name" value="CAP_ED"/>
    <property type="match status" value="1"/>
</dbReference>
<dbReference type="SUPFAM" id="SSF51206">
    <property type="entry name" value="cAMP-binding domain-like"/>
    <property type="match status" value="1"/>
</dbReference>
<dbReference type="InterPro" id="IPR000595">
    <property type="entry name" value="cNMP-bd_dom"/>
</dbReference>
<reference evidence="1 2" key="1">
    <citation type="submission" date="2020-08" db="EMBL/GenBank/DDBJ databases">
        <title>Genomic Encyclopedia of Type Strains, Phase IV (KMG-V): Genome sequencing to study the core and pangenomes of soil and plant-associated prokaryotes.</title>
        <authorList>
            <person name="Whitman W."/>
        </authorList>
    </citation>
    <scope>NUCLEOTIDE SEQUENCE [LARGE SCALE GENOMIC DNA]</scope>
    <source>
        <strain evidence="1 2">M2T3</strain>
    </source>
</reference>
<protein>
    <submittedName>
        <fullName evidence="1">CRP-like cAMP-binding protein</fullName>
    </submittedName>
</protein>
<comment type="caution">
    <text evidence="1">The sequence shown here is derived from an EMBL/GenBank/DDBJ whole genome shotgun (WGS) entry which is preliminary data.</text>
</comment>
<accession>A0A7X0J2C3</accession>
<dbReference type="Proteomes" id="UP000521017">
    <property type="component" value="Unassembled WGS sequence"/>
</dbReference>